<protein>
    <submittedName>
        <fullName evidence="9">DMT family transporter</fullName>
    </submittedName>
</protein>
<name>A0ABT7EA89_9FIRM</name>
<reference evidence="9 10" key="1">
    <citation type="submission" date="2023-05" db="EMBL/GenBank/DDBJ databases">
        <title>Rombocin, a short stable natural nisin variant, displays selective antimicrobial activity against Listeria monocytogenes and employs dual mode of action to kill target bacterial strains.</title>
        <authorList>
            <person name="Wambui J."/>
            <person name="Stephan R."/>
            <person name="Kuipers O.P."/>
        </authorList>
    </citation>
    <scope>NUCLEOTIDE SEQUENCE [LARGE SCALE GENOMIC DNA]</scope>
    <source>
        <strain evidence="9 10">RC002</strain>
    </source>
</reference>
<comment type="subcellular location">
    <subcellularLocation>
        <location evidence="1">Cell membrane</location>
        <topology evidence="1">Multi-pass membrane protein</topology>
    </subcellularLocation>
</comment>
<evidence type="ECO:0000256" key="3">
    <source>
        <dbReference type="ARBA" id="ARBA00022475"/>
    </source>
</evidence>
<dbReference type="PANTHER" id="PTHR42920:SF5">
    <property type="entry name" value="EAMA DOMAIN-CONTAINING PROTEIN"/>
    <property type="match status" value="1"/>
</dbReference>
<evidence type="ECO:0000259" key="8">
    <source>
        <dbReference type="Pfam" id="PF00892"/>
    </source>
</evidence>
<keyword evidence="4 7" id="KW-0812">Transmembrane</keyword>
<keyword evidence="3" id="KW-1003">Cell membrane</keyword>
<feature type="transmembrane region" description="Helical" evidence="7">
    <location>
        <begin position="38"/>
        <end position="57"/>
    </location>
</feature>
<evidence type="ECO:0000313" key="9">
    <source>
        <dbReference type="EMBL" id="MDK2563840.1"/>
    </source>
</evidence>
<feature type="transmembrane region" description="Helical" evidence="7">
    <location>
        <begin position="125"/>
        <end position="142"/>
    </location>
</feature>
<evidence type="ECO:0000256" key="2">
    <source>
        <dbReference type="ARBA" id="ARBA00007362"/>
    </source>
</evidence>
<organism evidence="9 10">
    <name type="scientific">Romboutsia sedimentorum</name>
    <dbReference type="NCBI Taxonomy" id="1368474"/>
    <lineage>
        <taxon>Bacteria</taxon>
        <taxon>Bacillati</taxon>
        <taxon>Bacillota</taxon>
        <taxon>Clostridia</taxon>
        <taxon>Peptostreptococcales</taxon>
        <taxon>Peptostreptococcaceae</taxon>
        <taxon>Romboutsia</taxon>
    </lineage>
</organism>
<feature type="transmembrane region" description="Helical" evidence="7">
    <location>
        <begin position="243"/>
        <end position="261"/>
    </location>
</feature>
<dbReference type="InterPro" id="IPR037185">
    <property type="entry name" value="EmrE-like"/>
</dbReference>
<comment type="caution">
    <text evidence="9">The sequence shown here is derived from an EMBL/GenBank/DDBJ whole genome shotgun (WGS) entry which is preliminary data.</text>
</comment>
<dbReference type="InterPro" id="IPR000620">
    <property type="entry name" value="EamA_dom"/>
</dbReference>
<feature type="transmembrane region" description="Helical" evidence="7">
    <location>
        <begin position="99"/>
        <end position="118"/>
    </location>
</feature>
<feature type="transmembrane region" description="Helical" evidence="7">
    <location>
        <begin position="180"/>
        <end position="200"/>
    </location>
</feature>
<feature type="transmembrane region" description="Helical" evidence="7">
    <location>
        <begin position="69"/>
        <end position="93"/>
    </location>
</feature>
<evidence type="ECO:0000256" key="5">
    <source>
        <dbReference type="ARBA" id="ARBA00022989"/>
    </source>
</evidence>
<evidence type="ECO:0000313" key="10">
    <source>
        <dbReference type="Proteomes" id="UP001301012"/>
    </source>
</evidence>
<keyword evidence="10" id="KW-1185">Reference proteome</keyword>
<dbReference type="InterPro" id="IPR051258">
    <property type="entry name" value="Diverse_Substrate_Transporter"/>
</dbReference>
<feature type="domain" description="EamA" evidence="8">
    <location>
        <begin position="9"/>
        <end position="141"/>
    </location>
</feature>
<accession>A0ABT7EA89</accession>
<dbReference type="PANTHER" id="PTHR42920">
    <property type="entry name" value="OS03G0707200 PROTEIN-RELATED"/>
    <property type="match status" value="1"/>
</dbReference>
<gene>
    <name evidence="9" type="ORF">QOZ84_09785</name>
</gene>
<feature type="domain" description="EamA" evidence="8">
    <location>
        <begin position="150"/>
        <end position="282"/>
    </location>
</feature>
<feature type="transmembrane region" description="Helical" evidence="7">
    <location>
        <begin position="267"/>
        <end position="283"/>
    </location>
</feature>
<keyword evidence="5 7" id="KW-1133">Transmembrane helix</keyword>
<evidence type="ECO:0000256" key="4">
    <source>
        <dbReference type="ARBA" id="ARBA00022692"/>
    </source>
</evidence>
<dbReference type="Proteomes" id="UP001301012">
    <property type="component" value="Unassembled WGS sequence"/>
</dbReference>
<comment type="similarity">
    <text evidence="2">Belongs to the EamA transporter family.</text>
</comment>
<dbReference type="Pfam" id="PF00892">
    <property type="entry name" value="EamA"/>
    <property type="match status" value="2"/>
</dbReference>
<feature type="transmembrane region" description="Helical" evidence="7">
    <location>
        <begin position="148"/>
        <end position="168"/>
    </location>
</feature>
<keyword evidence="6 7" id="KW-0472">Membrane</keyword>
<feature type="transmembrane region" description="Helical" evidence="7">
    <location>
        <begin position="12"/>
        <end position="32"/>
    </location>
</feature>
<evidence type="ECO:0000256" key="6">
    <source>
        <dbReference type="ARBA" id="ARBA00023136"/>
    </source>
</evidence>
<dbReference type="EMBL" id="JASKYM010000004">
    <property type="protein sequence ID" value="MDK2563840.1"/>
    <property type="molecule type" value="Genomic_DNA"/>
</dbReference>
<proteinExistence type="inferred from homology"/>
<evidence type="ECO:0000256" key="1">
    <source>
        <dbReference type="ARBA" id="ARBA00004651"/>
    </source>
</evidence>
<dbReference type="SUPFAM" id="SSF103481">
    <property type="entry name" value="Multidrug resistance efflux transporter EmrE"/>
    <property type="match status" value="2"/>
</dbReference>
<feature type="transmembrane region" description="Helical" evidence="7">
    <location>
        <begin position="212"/>
        <end position="231"/>
    </location>
</feature>
<sequence>MKLLVKKYIGEIGLILVSIIWGSGFVGTQLALHGGLTPLQLITVRFLIASILINVIFFKEIKANINKDVIKRGIVLGVFLFLAFVVQTIGLLYTTPSKNAFITAANVVIVPFIGYFVYKRKLDKTGIISSLMTLIGIAILSLETDFSINVGDFLTLICAFAFAFHIFFTSEFASKYSPIVLTSVQFGVAFLLSLVAQIFIGEGKIDAGMSGYLGALYLGVFSTTIAFLVQTICQRKVEGSKTAIILSTEAVFGTLFSIVLLNEPVTIKLVLGSSIIFISIIMSQTKLSFLKQKPTYIQEVCSGIEQENEE</sequence>
<evidence type="ECO:0000256" key="7">
    <source>
        <dbReference type="SAM" id="Phobius"/>
    </source>
</evidence>